<gene>
    <name evidence="1" type="ORF">TM448B03686_0002</name>
</gene>
<dbReference type="AlphaFoldDB" id="A0A6M3XY23"/>
<name>A0A6M3XY23_9ZZZZ</name>
<reference evidence="1" key="1">
    <citation type="submission" date="2020-03" db="EMBL/GenBank/DDBJ databases">
        <title>The deep terrestrial virosphere.</title>
        <authorList>
            <person name="Holmfeldt K."/>
            <person name="Nilsson E."/>
            <person name="Simone D."/>
            <person name="Lopez-Fernandez M."/>
            <person name="Wu X."/>
            <person name="de Brujin I."/>
            <person name="Lundin D."/>
            <person name="Andersson A."/>
            <person name="Bertilsson S."/>
            <person name="Dopson M."/>
        </authorList>
    </citation>
    <scope>NUCLEOTIDE SEQUENCE</scope>
    <source>
        <strain evidence="1">TM448B03686</strain>
    </source>
</reference>
<evidence type="ECO:0000313" key="1">
    <source>
        <dbReference type="EMBL" id="QJI02810.1"/>
    </source>
</evidence>
<accession>A0A6M3XY23</accession>
<organism evidence="1">
    <name type="scientific">viral metagenome</name>
    <dbReference type="NCBI Taxonomy" id="1070528"/>
    <lineage>
        <taxon>unclassified sequences</taxon>
        <taxon>metagenomes</taxon>
        <taxon>organismal metagenomes</taxon>
    </lineage>
</organism>
<sequence length="67" mass="7972">MIESKNYLKVKCDKCGEFLGTEDVSFLVFDTRKEVLETLKEWEWQIKGNKIICNDCLRKKPKECELK</sequence>
<protein>
    <submittedName>
        <fullName evidence="1">Uncharacterized protein</fullName>
    </submittedName>
</protein>
<proteinExistence type="predicted"/>
<dbReference type="EMBL" id="MT145033">
    <property type="protein sequence ID" value="QJI02810.1"/>
    <property type="molecule type" value="Genomic_DNA"/>
</dbReference>